<dbReference type="Gene3D" id="1.10.1660.10">
    <property type="match status" value="1"/>
</dbReference>
<evidence type="ECO:0000313" key="3">
    <source>
        <dbReference type="EMBL" id="BBE19218.1"/>
    </source>
</evidence>
<dbReference type="InterPro" id="IPR000551">
    <property type="entry name" value="MerR-type_HTH_dom"/>
</dbReference>
<dbReference type="Pfam" id="PF13411">
    <property type="entry name" value="MerR_1"/>
    <property type="match status" value="1"/>
</dbReference>
<dbReference type="AlphaFoldDB" id="A0A5K7SCC7"/>
<sequence>MPYKKPKIEKVFYSIGEVAEMFAVNASNIRFWENEFDILKPHKNAKGNRMFTKEDIENMKIIYHLLKERGMTIKGAQKKLKDNKEGTIQNFEVVNRLMEIRKVLVEIKEEL</sequence>
<evidence type="ECO:0000259" key="2">
    <source>
        <dbReference type="PROSITE" id="PS50937"/>
    </source>
</evidence>
<dbReference type="SMART" id="SM00422">
    <property type="entry name" value="HTH_MERR"/>
    <property type="match status" value="1"/>
</dbReference>
<name>A0A5K7SCC7_9BACT</name>
<dbReference type="CDD" id="cd04765">
    <property type="entry name" value="HTH_MlrA-like_sg2"/>
    <property type="match status" value="1"/>
</dbReference>
<accession>A0A5K7SCC7</accession>
<proteinExistence type="predicted"/>
<protein>
    <submittedName>
        <fullName evidence="3">Transcriptional regulator</fullName>
    </submittedName>
</protein>
<dbReference type="PANTHER" id="PTHR30204">
    <property type="entry name" value="REDOX-CYCLING DRUG-SENSING TRANSCRIPTIONAL ACTIVATOR SOXR"/>
    <property type="match status" value="1"/>
</dbReference>
<keyword evidence="4" id="KW-1185">Reference proteome</keyword>
<dbReference type="PANTHER" id="PTHR30204:SF15">
    <property type="entry name" value="BLL5018 PROTEIN"/>
    <property type="match status" value="1"/>
</dbReference>
<evidence type="ECO:0000256" key="1">
    <source>
        <dbReference type="ARBA" id="ARBA00023125"/>
    </source>
</evidence>
<gene>
    <name evidence="3" type="ORF">AQPE_3394</name>
</gene>
<dbReference type="Proteomes" id="UP001193389">
    <property type="component" value="Chromosome"/>
</dbReference>
<reference evidence="3" key="1">
    <citation type="journal article" date="2020" name="Int. J. Syst. Evol. Microbiol.">
        <title>Aquipluma nitroreducens gen. nov. sp. nov., a novel facultatively anaerobic bacterium isolated from a freshwater lake.</title>
        <authorList>
            <person name="Watanabe M."/>
            <person name="Kojima H."/>
            <person name="Fukui M."/>
        </authorList>
    </citation>
    <scope>NUCLEOTIDE SEQUENCE</scope>
    <source>
        <strain evidence="3">MeG22</strain>
    </source>
</reference>
<dbReference type="InterPro" id="IPR009061">
    <property type="entry name" value="DNA-bd_dom_put_sf"/>
</dbReference>
<dbReference type="EMBL" id="AP018694">
    <property type="protein sequence ID" value="BBE19218.1"/>
    <property type="molecule type" value="Genomic_DNA"/>
</dbReference>
<dbReference type="SUPFAM" id="SSF46955">
    <property type="entry name" value="Putative DNA-binding domain"/>
    <property type="match status" value="1"/>
</dbReference>
<dbReference type="RefSeq" id="WP_318347486.1">
    <property type="nucleotide sequence ID" value="NZ_AP018694.1"/>
</dbReference>
<dbReference type="GO" id="GO:0003677">
    <property type="term" value="F:DNA binding"/>
    <property type="evidence" value="ECO:0007669"/>
    <property type="project" value="UniProtKB-KW"/>
</dbReference>
<organism evidence="3 4">
    <name type="scientific">Aquipluma nitroreducens</name>
    <dbReference type="NCBI Taxonomy" id="2010828"/>
    <lineage>
        <taxon>Bacteria</taxon>
        <taxon>Pseudomonadati</taxon>
        <taxon>Bacteroidota</taxon>
        <taxon>Bacteroidia</taxon>
        <taxon>Marinilabiliales</taxon>
        <taxon>Prolixibacteraceae</taxon>
        <taxon>Aquipluma</taxon>
    </lineage>
</organism>
<evidence type="ECO:0000313" key="4">
    <source>
        <dbReference type="Proteomes" id="UP001193389"/>
    </source>
</evidence>
<feature type="domain" description="HTH merR-type" evidence="2">
    <location>
        <begin position="12"/>
        <end position="82"/>
    </location>
</feature>
<dbReference type="InterPro" id="IPR047057">
    <property type="entry name" value="MerR_fam"/>
</dbReference>
<dbReference type="GO" id="GO:0003700">
    <property type="term" value="F:DNA-binding transcription factor activity"/>
    <property type="evidence" value="ECO:0007669"/>
    <property type="project" value="InterPro"/>
</dbReference>
<dbReference type="PROSITE" id="PS50937">
    <property type="entry name" value="HTH_MERR_2"/>
    <property type="match status" value="1"/>
</dbReference>
<keyword evidence="1" id="KW-0238">DNA-binding</keyword>
<dbReference type="KEGG" id="anf:AQPE_3394"/>